<organism evidence="2 3">
    <name type="scientific">Hamadaea flava</name>
    <dbReference type="NCBI Taxonomy" id="1742688"/>
    <lineage>
        <taxon>Bacteria</taxon>
        <taxon>Bacillati</taxon>
        <taxon>Actinomycetota</taxon>
        <taxon>Actinomycetes</taxon>
        <taxon>Micromonosporales</taxon>
        <taxon>Micromonosporaceae</taxon>
        <taxon>Hamadaea</taxon>
    </lineage>
</organism>
<reference evidence="3" key="1">
    <citation type="journal article" date="2019" name="Int. J. Syst. Evol. Microbiol.">
        <title>The Global Catalogue of Microorganisms (GCM) 10K type strain sequencing project: providing services to taxonomists for standard genome sequencing and annotation.</title>
        <authorList>
            <consortium name="The Broad Institute Genomics Platform"/>
            <consortium name="The Broad Institute Genome Sequencing Center for Infectious Disease"/>
            <person name="Wu L."/>
            <person name="Ma J."/>
        </authorList>
    </citation>
    <scope>NUCLEOTIDE SEQUENCE [LARGE SCALE GENOMIC DNA]</scope>
    <source>
        <strain evidence="3">CGMCC 4.7289</strain>
    </source>
</reference>
<dbReference type="Gene3D" id="3.40.50.720">
    <property type="entry name" value="NAD(P)-binding Rossmann-like Domain"/>
    <property type="match status" value="1"/>
</dbReference>
<dbReference type="EMBL" id="JBHSAY010000009">
    <property type="protein sequence ID" value="MFC4132107.1"/>
    <property type="molecule type" value="Genomic_DNA"/>
</dbReference>
<dbReference type="InterPro" id="IPR036291">
    <property type="entry name" value="NAD(P)-bd_dom_sf"/>
</dbReference>
<gene>
    <name evidence="2" type="ORF">ACFOZ4_15970</name>
</gene>
<comment type="caution">
    <text evidence="2">The sequence shown here is derived from an EMBL/GenBank/DDBJ whole genome shotgun (WGS) entry which is preliminary data.</text>
</comment>
<dbReference type="Pfam" id="PF03435">
    <property type="entry name" value="Sacchrp_dh_NADP"/>
    <property type="match status" value="1"/>
</dbReference>
<name>A0ABV8LM99_9ACTN</name>
<accession>A0ABV8LM99</accession>
<dbReference type="InterPro" id="IPR005097">
    <property type="entry name" value="Sacchrp_dh_NADP-bd"/>
</dbReference>
<dbReference type="PANTHER" id="PTHR43796">
    <property type="entry name" value="CARBOXYNORSPERMIDINE SYNTHASE"/>
    <property type="match status" value="1"/>
</dbReference>
<proteinExistence type="predicted"/>
<evidence type="ECO:0000313" key="3">
    <source>
        <dbReference type="Proteomes" id="UP001595816"/>
    </source>
</evidence>
<dbReference type="RefSeq" id="WP_253753866.1">
    <property type="nucleotide sequence ID" value="NZ_JAMZDZ010000001.1"/>
</dbReference>
<dbReference type="SUPFAM" id="SSF51735">
    <property type="entry name" value="NAD(P)-binding Rossmann-fold domains"/>
    <property type="match status" value="1"/>
</dbReference>
<dbReference type="PANTHER" id="PTHR43796:SF2">
    <property type="entry name" value="CARBOXYNORSPERMIDINE SYNTHASE"/>
    <property type="match status" value="1"/>
</dbReference>
<dbReference type="Proteomes" id="UP001595816">
    <property type="component" value="Unassembled WGS sequence"/>
</dbReference>
<sequence>MNTTKTGSILVVGGYGAVGTIVSRTLDGWFPGRVLAAGRRPQQARLEPGITAVRLDLHEPGSLDELLRQHSISTVVLCVEPPDSALARTCLRQGIHLVDIGASDQLLCKVEAMADLAIDSGATAVLSVGVAPGLTNLLAQQVHQTLGGTDQLDITVLLGAGEHHGLDAVGWTVGQLGQQSAHEARRFSVALAGYGARTAYPFGFSDQYTLRRTLGVGNVTTRLCLDSAPLTALLFGLKRIGAFRTEPLRKALTQILARIHIGTSRFAIRVDGQRGGRHAAYNLTGIEQSRITALVAAHVTRKIVTGSLPTGVHHIEQLPALADIPSQLLEHGVTLWPPGPRQPTAARRDGSYSDSMLITAPVVDEDSVSTAGGREVLETFLDYHREV</sequence>
<evidence type="ECO:0000259" key="1">
    <source>
        <dbReference type="Pfam" id="PF03435"/>
    </source>
</evidence>
<evidence type="ECO:0000313" key="2">
    <source>
        <dbReference type="EMBL" id="MFC4132107.1"/>
    </source>
</evidence>
<protein>
    <submittedName>
        <fullName evidence="2">Saccharopine dehydrogenase family protein</fullName>
    </submittedName>
</protein>
<keyword evidence="3" id="KW-1185">Reference proteome</keyword>
<feature type="domain" description="Saccharopine dehydrogenase NADP binding" evidence="1">
    <location>
        <begin position="9"/>
        <end position="125"/>
    </location>
</feature>